<feature type="domain" description="Methyltransferase" evidence="1">
    <location>
        <begin position="41"/>
        <end position="114"/>
    </location>
</feature>
<protein>
    <submittedName>
        <fullName evidence="2">Tellurite resistance protein-related protein</fullName>
    </submittedName>
</protein>
<dbReference type="Pfam" id="PF13649">
    <property type="entry name" value="Methyltransf_25"/>
    <property type="match status" value="1"/>
</dbReference>
<accession>A0A7U8GQU5</accession>
<dbReference type="OrthoDB" id="9804312at2"/>
<dbReference type="AlphaFoldDB" id="A0A7U8GQU5"/>
<dbReference type="SUPFAM" id="SSF53335">
    <property type="entry name" value="S-adenosyl-L-methionine-dependent methyltransferases"/>
    <property type="match status" value="1"/>
</dbReference>
<sequence length="189" mass="20916">MPNAQQKWDKRYAAKGDLSECTSKPPEFLVRNLDQLKRGRVLDLAAGDGAVSLYLAEQGFEVVAVEISQVGLDRLETRLSNKGFKCDTAVIDLESTGADLSALGEFDSIVISRYKPVSDLWAGLASITKTDGHILLTTFNTQHHQRTGFSQRFCLAPNEIQNVDDALEVILQESDRDSSGMDSYLYKKV</sequence>
<dbReference type="Proteomes" id="UP000002171">
    <property type="component" value="Unassembled WGS sequence"/>
</dbReference>
<dbReference type="EMBL" id="AAOW01000047">
    <property type="protein sequence ID" value="EAR59518.1"/>
    <property type="molecule type" value="Genomic_DNA"/>
</dbReference>
<organism evidence="2 3">
    <name type="scientific">Neptuniibacter caesariensis</name>
    <dbReference type="NCBI Taxonomy" id="207954"/>
    <lineage>
        <taxon>Bacteria</taxon>
        <taxon>Pseudomonadati</taxon>
        <taxon>Pseudomonadota</taxon>
        <taxon>Gammaproteobacteria</taxon>
        <taxon>Oceanospirillales</taxon>
        <taxon>Oceanospirillaceae</taxon>
        <taxon>Neptuniibacter</taxon>
    </lineage>
</organism>
<dbReference type="InterPro" id="IPR029063">
    <property type="entry name" value="SAM-dependent_MTases_sf"/>
</dbReference>
<evidence type="ECO:0000259" key="1">
    <source>
        <dbReference type="Pfam" id="PF13649"/>
    </source>
</evidence>
<name>A0A7U8GQU5_NEPCE</name>
<reference evidence="2 3" key="1">
    <citation type="submission" date="2006-02" db="EMBL/GenBank/DDBJ databases">
        <authorList>
            <person name="Pinhassi J."/>
            <person name="Pedros-Alio C."/>
            <person name="Ferriera S."/>
            <person name="Johnson J."/>
            <person name="Kravitz S."/>
            <person name="Halpern A."/>
            <person name="Remington K."/>
            <person name="Beeson K."/>
            <person name="Tran B."/>
            <person name="Rogers Y.-H."/>
            <person name="Friedman R."/>
            <person name="Venter J.C."/>
        </authorList>
    </citation>
    <scope>NUCLEOTIDE SEQUENCE [LARGE SCALE GENOMIC DNA]</scope>
    <source>
        <strain evidence="2 3">MED92</strain>
    </source>
</reference>
<evidence type="ECO:0000313" key="3">
    <source>
        <dbReference type="Proteomes" id="UP000002171"/>
    </source>
</evidence>
<keyword evidence="3" id="KW-1185">Reference proteome</keyword>
<proteinExistence type="predicted"/>
<comment type="caution">
    <text evidence="2">The sequence shown here is derived from an EMBL/GenBank/DDBJ whole genome shotgun (WGS) entry which is preliminary data.</text>
</comment>
<gene>
    <name evidence="2" type="ORF">MED92_12139</name>
</gene>
<dbReference type="CDD" id="cd02440">
    <property type="entry name" value="AdoMet_MTases"/>
    <property type="match status" value="1"/>
</dbReference>
<dbReference type="Gene3D" id="3.40.50.150">
    <property type="entry name" value="Vaccinia Virus protein VP39"/>
    <property type="match status" value="1"/>
</dbReference>
<dbReference type="RefSeq" id="WP_007020094.1">
    <property type="nucleotide sequence ID" value="NZ_CH724125.1"/>
</dbReference>
<dbReference type="InterPro" id="IPR041698">
    <property type="entry name" value="Methyltransf_25"/>
</dbReference>
<evidence type="ECO:0000313" key="2">
    <source>
        <dbReference type="EMBL" id="EAR59518.1"/>
    </source>
</evidence>